<organism evidence="1 2">
    <name type="scientific">Aquitalea magnusonii</name>
    <dbReference type="NCBI Taxonomy" id="332411"/>
    <lineage>
        <taxon>Bacteria</taxon>
        <taxon>Pseudomonadati</taxon>
        <taxon>Pseudomonadota</taxon>
        <taxon>Betaproteobacteria</taxon>
        <taxon>Neisseriales</taxon>
        <taxon>Chromobacteriaceae</taxon>
        <taxon>Aquitalea</taxon>
    </lineage>
</organism>
<sequence length="89" mass="10288">MNKEASKSGKQTCNLSSRVISEQISTLIDRLSKKGQCIVIWEKQRLLFCSMDSRNAQRYLAKPTCLGVYDADVTYWDVQKDLKEILQRD</sequence>
<evidence type="ECO:0000313" key="2">
    <source>
        <dbReference type="Proteomes" id="UP000198290"/>
    </source>
</evidence>
<reference evidence="2" key="1">
    <citation type="journal article" date="2017" name="Biotechnol. Biofuels">
        <title>Evaluation of environmental bacterial communities as a factor affecting the growth of duckweed Lemna minor.</title>
        <authorList>
            <person name="Ishizawa H."/>
            <person name="Kuroda M."/>
            <person name="Morikawa M."/>
            <person name="Ike M."/>
        </authorList>
    </citation>
    <scope>NUCLEOTIDE SEQUENCE [LARGE SCALE GENOMIC DNA]</scope>
    <source>
        <strain evidence="2">H3</strain>
    </source>
</reference>
<name>A0A3G9GET5_9NEIS</name>
<dbReference type="RefSeq" id="WP_089086251.1">
    <property type="nucleotide sequence ID" value="NZ_AP018823.1"/>
</dbReference>
<protein>
    <submittedName>
        <fullName evidence="1">Uncharacterized protein</fullName>
    </submittedName>
</protein>
<dbReference type="KEGG" id="amah:DLM_2259"/>
<dbReference type="AlphaFoldDB" id="A0A3G9GET5"/>
<dbReference type="EMBL" id="AP018823">
    <property type="protein sequence ID" value="BBF85874.1"/>
    <property type="molecule type" value="Genomic_DNA"/>
</dbReference>
<keyword evidence="2" id="KW-1185">Reference proteome</keyword>
<reference evidence="2" key="3">
    <citation type="journal article" date="2017" name="Plant Physiol. Biochem.">
        <title>Differential oxidative and antioxidative response of duckweed Lemna minor toward plant growth promoting/inhibiting bacteria.</title>
        <authorList>
            <person name="Ishizawa H."/>
            <person name="Kuroda M."/>
            <person name="Morikawa M."/>
            <person name="Ike M."/>
        </authorList>
    </citation>
    <scope>NUCLEOTIDE SEQUENCE [LARGE SCALE GENOMIC DNA]</scope>
    <source>
        <strain evidence="2">H3</strain>
    </source>
</reference>
<proteinExistence type="predicted"/>
<dbReference type="Proteomes" id="UP000198290">
    <property type="component" value="Chromosome"/>
</dbReference>
<reference evidence="1 2" key="2">
    <citation type="journal article" date="2017" name="Genome Announc.">
        <title>Draft genome sequence of Aquitalea magnusonii strain H3, a plant growth-promoting bacterium of duckweed Lemna minor.</title>
        <authorList>
            <person name="Ishizawa H."/>
            <person name="Kuroda M."/>
            <person name="Ike M."/>
        </authorList>
    </citation>
    <scope>NUCLEOTIDE SEQUENCE [LARGE SCALE GENOMIC DNA]</scope>
    <source>
        <strain evidence="1 2">H3</strain>
    </source>
</reference>
<dbReference type="STRING" id="332411.VI06_01905"/>
<gene>
    <name evidence="1" type="ORF">DLM_2259</name>
</gene>
<accession>A0A3G9GET5</accession>
<evidence type="ECO:0000313" key="1">
    <source>
        <dbReference type="EMBL" id="BBF85874.1"/>
    </source>
</evidence>
<dbReference type="OrthoDB" id="8592811at2"/>